<dbReference type="Proteomes" id="UP001175147">
    <property type="component" value="Unassembled WGS sequence"/>
</dbReference>
<organism evidence="3 4">
    <name type="scientific">Brachyspira innocens</name>
    <dbReference type="NCBI Taxonomy" id="13264"/>
    <lineage>
        <taxon>Bacteria</taxon>
        <taxon>Pseudomonadati</taxon>
        <taxon>Spirochaetota</taxon>
        <taxon>Spirochaetia</taxon>
        <taxon>Brachyspirales</taxon>
        <taxon>Brachyspiraceae</taxon>
        <taxon>Brachyspira</taxon>
    </lineage>
</organism>
<name>A0ABT8YWS2_9SPIR</name>
<protein>
    <submittedName>
        <fullName evidence="3">Rhodanese-like domain-containing protein</fullName>
    </submittedName>
</protein>
<dbReference type="CDD" id="cd00158">
    <property type="entry name" value="RHOD"/>
    <property type="match status" value="1"/>
</dbReference>
<dbReference type="PROSITE" id="PS51257">
    <property type="entry name" value="PROKAR_LIPOPROTEIN"/>
    <property type="match status" value="1"/>
</dbReference>
<evidence type="ECO:0000313" key="4">
    <source>
        <dbReference type="Proteomes" id="UP001175147"/>
    </source>
</evidence>
<dbReference type="InterPro" id="IPR001763">
    <property type="entry name" value="Rhodanese-like_dom"/>
</dbReference>
<evidence type="ECO:0000256" key="1">
    <source>
        <dbReference type="SAM" id="SignalP"/>
    </source>
</evidence>
<sequence>MKKNIIITFSLLSVILLIAGCQKNVTTETSEAVNYKNLNVDEAAALIVSNPNIIVIDVRTPDEIKETGTIENASNIDFKATDFKEKVSALDKSKEYLLFCRTGNRSGQASQIMADLGFTNINNLKDAGYDEFSKALAK</sequence>
<evidence type="ECO:0000259" key="2">
    <source>
        <dbReference type="PROSITE" id="PS50206"/>
    </source>
</evidence>
<dbReference type="SMART" id="SM00450">
    <property type="entry name" value="RHOD"/>
    <property type="match status" value="1"/>
</dbReference>
<dbReference type="PROSITE" id="PS50206">
    <property type="entry name" value="RHODANESE_3"/>
    <property type="match status" value="1"/>
</dbReference>
<proteinExistence type="predicted"/>
<dbReference type="RefSeq" id="WP_304385936.1">
    <property type="nucleotide sequence ID" value="NZ_JAUPBL010000093.1"/>
</dbReference>
<reference evidence="3" key="1">
    <citation type="submission" date="2023-07" db="EMBL/GenBank/DDBJ databases">
        <title>Mucosal microbiota of week-old chicken and adult hens.</title>
        <authorList>
            <person name="Volf J."/>
            <person name="Karasova D."/>
            <person name="Crhanova M."/>
            <person name="Faldynova M."/>
            <person name="Prikrylova H."/>
            <person name="Zeman M."/>
            <person name="Babak V."/>
            <person name="Rajova J."/>
            <person name="Rychlik I."/>
        </authorList>
    </citation>
    <scope>NUCLEOTIDE SEQUENCE</scope>
    <source>
        <strain evidence="3">ET902</strain>
    </source>
</reference>
<accession>A0ABT8YWS2</accession>
<evidence type="ECO:0000313" key="3">
    <source>
        <dbReference type="EMBL" id="MDO7020348.1"/>
    </source>
</evidence>
<comment type="caution">
    <text evidence="3">The sequence shown here is derived from an EMBL/GenBank/DDBJ whole genome shotgun (WGS) entry which is preliminary data.</text>
</comment>
<dbReference type="PANTHER" id="PTHR43031">
    <property type="entry name" value="FAD-DEPENDENT OXIDOREDUCTASE"/>
    <property type="match status" value="1"/>
</dbReference>
<dbReference type="PANTHER" id="PTHR43031:SF1">
    <property type="entry name" value="PYRIDINE NUCLEOTIDE-DISULPHIDE OXIDOREDUCTASE"/>
    <property type="match status" value="1"/>
</dbReference>
<dbReference type="InterPro" id="IPR036873">
    <property type="entry name" value="Rhodanese-like_dom_sf"/>
</dbReference>
<feature type="signal peptide" evidence="1">
    <location>
        <begin position="1"/>
        <end position="19"/>
    </location>
</feature>
<dbReference type="Gene3D" id="3.40.250.10">
    <property type="entry name" value="Rhodanese-like domain"/>
    <property type="match status" value="1"/>
</dbReference>
<feature type="chain" id="PRO_5046116495" evidence="1">
    <location>
        <begin position="20"/>
        <end position="138"/>
    </location>
</feature>
<dbReference type="SUPFAM" id="SSF52821">
    <property type="entry name" value="Rhodanese/Cell cycle control phosphatase"/>
    <property type="match status" value="1"/>
</dbReference>
<feature type="domain" description="Rhodanese" evidence="2">
    <location>
        <begin position="49"/>
        <end position="133"/>
    </location>
</feature>
<dbReference type="EMBL" id="JAUPBM010000062">
    <property type="protein sequence ID" value="MDO7020348.1"/>
    <property type="molecule type" value="Genomic_DNA"/>
</dbReference>
<dbReference type="Pfam" id="PF00581">
    <property type="entry name" value="Rhodanese"/>
    <property type="match status" value="1"/>
</dbReference>
<gene>
    <name evidence="3" type="ORF">Q5M86_06135</name>
</gene>
<dbReference type="InterPro" id="IPR050229">
    <property type="entry name" value="GlpE_sulfurtransferase"/>
</dbReference>
<keyword evidence="4" id="KW-1185">Reference proteome</keyword>
<keyword evidence="1" id="KW-0732">Signal</keyword>